<dbReference type="STRING" id="1160091.B9T39_05635"/>
<comment type="caution">
    <text evidence="4">The sequence shown here is derived from an EMBL/GenBank/DDBJ whole genome shotgun (WGS) entry which is preliminary data.</text>
</comment>
<dbReference type="EMBL" id="NEKC01000011">
    <property type="protein sequence ID" value="OTA28807.1"/>
    <property type="molecule type" value="Genomic_DNA"/>
</dbReference>
<dbReference type="RefSeq" id="WP_086106846.1">
    <property type="nucleotide sequence ID" value="NZ_NEKB01000010.1"/>
</dbReference>
<evidence type="ECO:0000259" key="3">
    <source>
        <dbReference type="PROSITE" id="PS51176"/>
    </source>
</evidence>
<dbReference type="PROSITE" id="PS51176">
    <property type="entry name" value="PDH_ADH"/>
    <property type="match status" value="1"/>
</dbReference>
<dbReference type="GO" id="GO:0008977">
    <property type="term" value="F:prephenate dehydrogenase (NAD+) activity"/>
    <property type="evidence" value="ECO:0007669"/>
    <property type="project" value="InterPro"/>
</dbReference>
<dbReference type="Gene3D" id="1.10.3660.10">
    <property type="entry name" value="6-phosphogluconate dehydrogenase C-terminal like domain"/>
    <property type="match status" value="1"/>
</dbReference>
<proteinExistence type="inferred from homology"/>
<dbReference type="SUPFAM" id="SSF51735">
    <property type="entry name" value="NAD(P)-binding Rossmann-fold domains"/>
    <property type="match status" value="1"/>
</dbReference>
<evidence type="ECO:0000313" key="5">
    <source>
        <dbReference type="Proteomes" id="UP000243540"/>
    </source>
</evidence>
<dbReference type="GO" id="GO:0004665">
    <property type="term" value="F:prephenate dehydrogenase (NADP+) activity"/>
    <property type="evidence" value="ECO:0007669"/>
    <property type="project" value="InterPro"/>
</dbReference>
<dbReference type="PANTHER" id="PTHR21363:SF0">
    <property type="entry name" value="PREPHENATE DEHYDROGENASE [NADP(+)]"/>
    <property type="match status" value="1"/>
</dbReference>
<evidence type="ECO:0000256" key="1">
    <source>
        <dbReference type="ARBA" id="ARBA00007964"/>
    </source>
</evidence>
<dbReference type="InterPro" id="IPR036291">
    <property type="entry name" value="NAD(P)-bd_dom_sf"/>
</dbReference>
<accession>A0A1Y2SZK2</accession>
<comment type="similarity">
    <text evidence="1">Belongs to the prephenate/arogenate dehydrogenase family.</text>
</comment>
<name>A0A1Y2SZK2_9BIFI</name>
<dbReference type="Pfam" id="PF02153">
    <property type="entry name" value="PDH_N"/>
    <property type="match status" value="1"/>
</dbReference>
<dbReference type="AlphaFoldDB" id="A0A1Y2SZK2"/>
<dbReference type="InterPro" id="IPR050812">
    <property type="entry name" value="Preph/Arog_dehydrog"/>
</dbReference>
<gene>
    <name evidence="4" type="ORF">B9T39_05635</name>
</gene>
<dbReference type="InterPro" id="IPR046826">
    <property type="entry name" value="PDH_N"/>
</dbReference>
<dbReference type="PANTHER" id="PTHR21363">
    <property type="entry name" value="PREPHENATE DEHYDROGENASE"/>
    <property type="match status" value="1"/>
</dbReference>
<keyword evidence="2" id="KW-0560">Oxidoreductase</keyword>
<dbReference type="SUPFAM" id="SSF48179">
    <property type="entry name" value="6-phosphogluconate dehydrogenase C-terminal domain-like"/>
    <property type="match status" value="1"/>
</dbReference>
<dbReference type="InterPro" id="IPR003099">
    <property type="entry name" value="Prephen_DH"/>
</dbReference>
<dbReference type="InterPro" id="IPR046825">
    <property type="entry name" value="PDH_C"/>
</dbReference>
<dbReference type="InterPro" id="IPR008927">
    <property type="entry name" value="6-PGluconate_DH-like_C_sf"/>
</dbReference>
<dbReference type="Proteomes" id="UP000243540">
    <property type="component" value="Unassembled WGS sequence"/>
</dbReference>
<feature type="domain" description="Prephenate/arogenate dehydrogenase" evidence="3">
    <location>
        <begin position="1"/>
        <end position="285"/>
    </location>
</feature>
<dbReference type="GO" id="GO:0070403">
    <property type="term" value="F:NAD+ binding"/>
    <property type="evidence" value="ECO:0007669"/>
    <property type="project" value="InterPro"/>
</dbReference>
<evidence type="ECO:0000256" key="2">
    <source>
        <dbReference type="ARBA" id="ARBA00023002"/>
    </source>
</evidence>
<reference evidence="4 5" key="1">
    <citation type="submission" date="2017-04" db="EMBL/GenBank/DDBJ databases">
        <title>Draft genome sequences of Alloscardovia macacae UMA81211 and UMA81212 isolated from the feces of a rhesus macaque (Macaca mulatta).</title>
        <authorList>
            <person name="Albert K."/>
            <person name="Sela D.A."/>
        </authorList>
    </citation>
    <scope>NUCLEOTIDE SEQUENCE [LARGE SCALE GENOMIC DNA]</scope>
    <source>
        <strain evidence="4 5">UMA81212</strain>
    </source>
</reference>
<organism evidence="4 5">
    <name type="scientific">Alloscardovia macacae</name>
    <dbReference type="NCBI Taxonomy" id="1160091"/>
    <lineage>
        <taxon>Bacteria</taxon>
        <taxon>Bacillati</taxon>
        <taxon>Actinomycetota</taxon>
        <taxon>Actinomycetes</taxon>
        <taxon>Bifidobacteriales</taxon>
        <taxon>Bifidobacteriaceae</taxon>
        <taxon>Alloscardovia</taxon>
    </lineage>
</organism>
<dbReference type="Pfam" id="PF20463">
    <property type="entry name" value="PDH_C"/>
    <property type="match status" value="1"/>
</dbReference>
<dbReference type="GO" id="GO:0006571">
    <property type="term" value="P:tyrosine biosynthetic process"/>
    <property type="evidence" value="ECO:0007669"/>
    <property type="project" value="InterPro"/>
</dbReference>
<dbReference type="OrthoDB" id="9802008at2"/>
<protein>
    <submittedName>
        <fullName evidence="4">Prephenate dehydrogenase</fullName>
    </submittedName>
</protein>
<evidence type="ECO:0000313" key="4">
    <source>
        <dbReference type="EMBL" id="OTA28807.1"/>
    </source>
</evidence>
<sequence length="330" mass="35756">MKVAIAGLGLMGGSLALALVQRGNDVLGWNHRSAPYEQARKNGITCVKTVEELALARPDILILCTPLKAMDTVLGKIKLVLDEHTTLTDVGSVKREVLSSVEKHGLRPLFVGAHPMAGNELAGFEAADAHLYDSATWAITVEEDTDKERVITVGRMITEGVGNRFIVTTAQEHDRATAQISHMPHVVATTLAAQLAVNPASNIALALAAGSWRDMTRVALTTPERTQAMVEENPDNVADLLRDQAARMTAVADLLAQGDADGLAAFFATAQPYRTVRARLQQGIPEGVYSIRLDESWRERLLAASRRGGRVEYIDSVEAHARDFAHLREA</sequence>
<dbReference type="Gene3D" id="3.40.50.720">
    <property type="entry name" value="NAD(P)-binding Rossmann-like Domain"/>
    <property type="match status" value="1"/>
</dbReference>